<evidence type="ECO:0000256" key="2">
    <source>
        <dbReference type="ARBA" id="ARBA00022516"/>
    </source>
</evidence>
<evidence type="ECO:0000256" key="4">
    <source>
        <dbReference type="ARBA" id="ARBA00023098"/>
    </source>
</evidence>
<dbReference type="EMBL" id="BJOV01000005">
    <property type="protein sequence ID" value="GEE03630.1"/>
    <property type="molecule type" value="Genomic_DNA"/>
</dbReference>
<feature type="domain" description="Phospholipid/glycerol acyltransferase" evidence="6">
    <location>
        <begin position="21"/>
        <end position="133"/>
    </location>
</feature>
<dbReference type="GO" id="GO:0003841">
    <property type="term" value="F:1-acylglycerol-3-phosphate O-acyltransferase activity"/>
    <property type="evidence" value="ECO:0007669"/>
    <property type="project" value="TreeGrafter"/>
</dbReference>
<proteinExistence type="predicted"/>
<dbReference type="Proteomes" id="UP000444960">
    <property type="component" value="Unassembled WGS sequence"/>
</dbReference>
<dbReference type="GO" id="GO:0006654">
    <property type="term" value="P:phosphatidic acid biosynthetic process"/>
    <property type="evidence" value="ECO:0007669"/>
    <property type="project" value="TreeGrafter"/>
</dbReference>
<dbReference type="SUPFAM" id="SSF69593">
    <property type="entry name" value="Glycerol-3-phosphate (1)-acyltransferase"/>
    <property type="match status" value="1"/>
</dbReference>
<keyword evidence="3" id="KW-0808">Transferase</keyword>
<keyword evidence="4" id="KW-0443">Lipid metabolism</keyword>
<reference evidence="8" key="1">
    <citation type="submission" date="2019-06" db="EMBL/GenBank/DDBJ databases">
        <title>Gordonia isolated from sludge of a wastewater treatment plant.</title>
        <authorList>
            <person name="Tamura T."/>
            <person name="Aoyama K."/>
            <person name="Kang Y."/>
            <person name="Saito S."/>
            <person name="Akiyama N."/>
            <person name="Yazawa K."/>
            <person name="Gonoi T."/>
            <person name="Mikami Y."/>
        </authorList>
    </citation>
    <scope>NUCLEOTIDE SEQUENCE [LARGE SCALE GENOMIC DNA]</scope>
    <source>
        <strain evidence="8">NBRC 107696</strain>
    </source>
</reference>
<sequence length="215" mass="22929">MGVRLTVDDHRPSRARDVRGALIVANHVSFLDIVAMASVAPARFVAKREVAQMPGFGVVAKAFGVLSHVRGDLRLLVPMVERVTGILDRGRAVAVFPEGTTWCGAASGRFRPAFFQAAVDAGAPVLPMRLTYRDAGRPTALAGFIGDDTIGSTFLRIVTARELTVTVTVFDLQLPVPDRRELADAAQRLIAPAPDLSESIVTLDARPTSSLTSVA</sequence>
<evidence type="ECO:0000256" key="5">
    <source>
        <dbReference type="ARBA" id="ARBA00023315"/>
    </source>
</evidence>
<gene>
    <name evidence="7" type="ORF">nbrc107696_40760</name>
</gene>
<accession>A0A7I9VF36</accession>
<evidence type="ECO:0000259" key="6">
    <source>
        <dbReference type="SMART" id="SM00563"/>
    </source>
</evidence>
<name>A0A7I9VF36_9ACTN</name>
<keyword evidence="5" id="KW-0012">Acyltransferase</keyword>
<evidence type="ECO:0000313" key="7">
    <source>
        <dbReference type="EMBL" id="GEE03630.1"/>
    </source>
</evidence>
<dbReference type="PANTHER" id="PTHR10434">
    <property type="entry name" value="1-ACYL-SN-GLYCEROL-3-PHOSPHATE ACYLTRANSFERASE"/>
    <property type="match status" value="1"/>
</dbReference>
<dbReference type="AlphaFoldDB" id="A0A7I9VF36"/>
<comment type="caution">
    <text evidence="7">The sequence shown here is derived from an EMBL/GenBank/DDBJ whole genome shotgun (WGS) entry which is preliminary data.</text>
</comment>
<evidence type="ECO:0000256" key="1">
    <source>
        <dbReference type="ARBA" id="ARBA00005189"/>
    </source>
</evidence>
<evidence type="ECO:0000256" key="3">
    <source>
        <dbReference type="ARBA" id="ARBA00022679"/>
    </source>
</evidence>
<organism evidence="7 8">
    <name type="scientific">Gordonia spumicola</name>
    <dbReference type="NCBI Taxonomy" id="589161"/>
    <lineage>
        <taxon>Bacteria</taxon>
        <taxon>Bacillati</taxon>
        <taxon>Actinomycetota</taxon>
        <taxon>Actinomycetes</taxon>
        <taxon>Mycobacteriales</taxon>
        <taxon>Gordoniaceae</taxon>
        <taxon>Gordonia</taxon>
    </lineage>
</organism>
<keyword evidence="2" id="KW-0444">Lipid biosynthesis</keyword>
<dbReference type="Pfam" id="PF01553">
    <property type="entry name" value="Acyltransferase"/>
    <property type="match status" value="1"/>
</dbReference>
<dbReference type="SMART" id="SM00563">
    <property type="entry name" value="PlsC"/>
    <property type="match status" value="1"/>
</dbReference>
<dbReference type="InterPro" id="IPR002123">
    <property type="entry name" value="Plipid/glycerol_acylTrfase"/>
</dbReference>
<dbReference type="PANTHER" id="PTHR10434:SF64">
    <property type="entry name" value="1-ACYL-SN-GLYCEROL-3-PHOSPHATE ACYLTRANSFERASE-RELATED"/>
    <property type="match status" value="1"/>
</dbReference>
<keyword evidence="8" id="KW-1185">Reference proteome</keyword>
<comment type="pathway">
    <text evidence="1">Lipid metabolism.</text>
</comment>
<protein>
    <recommendedName>
        <fullName evidence="6">Phospholipid/glycerol acyltransferase domain-containing protein</fullName>
    </recommendedName>
</protein>
<dbReference type="CDD" id="cd07989">
    <property type="entry name" value="LPLAT_AGPAT-like"/>
    <property type="match status" value="1"/>
</dbReference>
<evidence type="ECO:0000313" key="8">
    <source>
        <dbReference type="Proteomes" id="UP000444960"/>
    </source>
</evidence>